<keyword evidence="2" id="KW-1185">Reference proteome</keyword>
<accession>A0A7W6EQG1</accession>
<dbReference type="EMBL" id="JACIBY010000005">
    <property type="protein sequence ID" value="MBB3838620.1"/>
    <property type="molecule type" value="Genomic_DNA"/>
</dbReference>
<comment type="caution">
    <text evidence="1">The sequence shown here is derived from an EMBL/GenBank/DDBJ whole genome shotgun (WGS) entry which is preliminary data.</text>
</comment>
<dbReference type="RefSeq" id="WP_183974246.1">
    <property type="nucleotide sequence ID" value="NZ_JACIBY010000005.1"/>
</dbReference>
<sequence length="138" mass="15845">MKNVVWVFFLVLGVFSCKEKQLTPEEIQPLVGKWRVTAIERADKKEWEYVTQSGQHQFEIRYDGVVLDSKGLSTCCGPLYLTINGKKFSIVPKETVPDNPMCALINCVYCETWNMDLQDNVLTISYCNGLARVRYVKI</sequence>
<gene>
    <name evidence="1" type="ORF">FHS57_002626</name>
</gene>
<dbReference type="PROSITE" id="PS51257">
    <property type="entry name" value="PROKAR_LIPOPROTEIN"/>
    <property type="match status" value="1"/>
</dbReference>
<evidence type="ECO:0000313" key="1">
    <source>
        <dbReference type="EMBL" id="MBB3838620.1"/>
    </source>
</evidence>
<reference evidence="1 2" key="1">
    <citation type="submission" date="2020-08" db="EMBL/GenBank/DDBJ databases">
        <title>Genomic Encyclopedia of Type Strains, Phase IV (KMG-IV): sequencing the most valuable type-strain genomes for metagenomic binning, comparative biology and taxonomic classification.</title>
        <authorList>
            <person name="Goeker M."/>
        </authorList>
    </citation>
    <scope>NUCLEOTIDE SEQUENCE [LARGE SCALE GENOMIC DNA]</scope>
    <source>
        <strain evidence="1 2">DSM 17976</strain>
    </source>
</reference>
<evidence type="ECO:0008006" key="3">
    <source>
        <dbReference type="Google" id="ProtNLM"/>
    </source>
</evidence>
<dbReference type="Proteomes" id="UP000541352">
    <property type="component" value="Unassembled WGS sequence"/>
</dbReference>
<name>A0A7W6EQG1_9BACT</name>
<protein>
    <recommendedName>
        <fullName evidence="3">META domain-containing protein</fullName>
    </recommendedName>
</protein>
<organism evidence="1 2">
    <name type="scientific">Runella defluvii</name>
    <dbReference type="NCBI Taxonomy" id="370973"/>
    <lineage>
        <taxon>Bacteria</taxon>
        <taxon>Pseudomonadati</taxon>
        <taxon>Bacteroidota</taxon>
        <taxon>Cytophagia</taxon>
        <taxon>Cytophagales</taxon>
        <taxon>Spirosomataceae</taxon>
        <taxon>Runella</taxon>
    </lineage>
</organism>
<dbReference type="AlphaFoldDB" id="A0A7W6EQG1"/>
<proteinExistence type="predicted"/>
<evidence type="ECO:0000313" key="2">
    <source>
        <dbReference type="Proteomes" id="UP000541352"/>
    </source>
</evidence>